<dbReference type="EMBL" id="WTZA01000001">
    <property type="protein sequence ID" value="MXO74560.1"/>
    <property type="molecule type" value="Genomic_DNA"/>
</dbReference>
<dbReference type="AlphaFoldDB" id="A0A6I4TEI7"/>
<sequence>MKHLAFASLIALAAALPPMPVAAQTAPGGFRLPPAPTPTPSDIQGPVDPDAPILTRPRDTAPTPTPTARPAPAPTPTPTPAPRPAATPTPRPVPPPANSSLPPRFTPPAAPTPQESEAVADAAAPFPASPAAEAPAPLPLPTATATTALPEPAPATTADEGLGWRHALGVLALLAGGGAAAYFLRRRRRAGEDAVPVIAPPRAAAPPPTPPTNPTPAPDPEPSIVAPPPLANTGPPLLVEARAVRLARSMMNATLSYELVVTNRGRGPLANVRFGADLVTAHARIPTDQQLADPNVPFTPVMTLEQVDPGESVQFSGELRLPVSEIRPIPHGKAVVYVPLLRVQAQADGTAPIARTFIVGLRSGGPGQRLQPFRLDEMPQTYHTVGQKAID</sequence>
<feature type="compositionally biased region" description="Low complexity" evidence="1">
    <location>
        <begin position="117"/>
        <end position="158"/>
    </location>
</feature>
<feature type="signal peptide" evidence="2">
    <location>
        <begin position="1"/>
        <end position="23"/>
    </location>
</feature>
<comment type="caution">
    <text evidence="3">The sequence shown here is derived from an EMBL/GenBank/DDBJ whole genome shotgun (WGS) entry which is preliminary data.</text>
</comment>
<protein>
    <recommendedName>
        <fullName evidence="5">LPXTG cell wall anchor domain-containing protein</fullName>
    </recommendedName>
</protein>
<feature type="compositionally biased region" description="Pro residues" evidence="1">
    <location>
        <begin position="63"/>
        <end position="97"/>
    </location>
</feature>
<feature type="region of interest" description="Disordered" evidence="1">
    <location>
        <begin position="194"/>
        <end position="232"/>
    </location>
</feature>
<dbReference type="RefSeq" id="WP_160610307.1">
    <property type="nucleotide sequence ID" value="NZ_WTZA01000001.1"/>
</dbReference>
<reference evidence="3 4" key="1">
    <citation type="submission" date="2019-12" db="EMBL/GenBank/DDBJ databases">
        <title>Genomic-based taxomic classification of the family Erythrobacteraceae.</title>
        <authorList>
            <person name="Xu L."/>
        </authorList>
    </citation>
    <scope>NUCLEOTIDE SEQUENCE [LARGE SCALE GENOMIC DNA]</scope>
    <source>
        <strain evidence="3 4">100921-2</strain>
    </source>
</reference>
<proteinExistence type="predicted"/>
<evidence type="ECO:0000313" key="4">
    <source>
        <dbReference type="Proteomes" id="UP000439522"/>
    </source>
</evidence>
<evidence type="ECO:0000256" key="1">
    <source>
        <dbReference type="SAM" id="MobiDB-lite"/>
    </source>
</evidence>
<evidence type="ECO:0000313" key="3">
    <source>
        <dbReference type="EMBL" id="MXO74560.1"/>
    </source>
</evidence>
<accession>A0A6I4TEI7</accession>
<feature type="chain" id="PRO_5026145510" description="LPXTG cell wall anchor domain-containing protein" evidence="2">
    <location>
        <begin position="24"/>
        <end position="391"/>
    </location>
</feature>
<organism evidence="3 4">
    <name type="scientific">Tsuneonella aeria</name>
    <dbReference type="NCBI Taxonomy" id="1837929"/>
    <lineage>
        <taxon>Bacteria</taxon>
        <taxon>Pseudomonadati</taxon>
        <taxon>Pseudomonadota</taxon>
        <taxon>Alphaproteobacteria</taxon>
        <taxon>Sphingomonadales</taxon>
        <taxon>Erythrobacteraceae</taxon>
        <taxon>Tsuneonella</taxon>
    </lineage>
</organism>
<evidence type="ECO:0000256" key="2">
    <source>
        <dbReference type="SAM" id="SignalP"/>
    </source>
</evidence>
<evidence type="ECO:0008006" key="5">
    <source>
        <dbReference type="Google" id="ProtNLM"/>
    </source>
</evidence>
<dbReference type="Proteomes" id="UP000439522">
    <property type="component" value="Unassembled WGS sequence"/>
</dbReference>
<gene>
    <name evidence="3" type="ORF">GRI40_04900</name>
</gene>
<keyword evidence="2" id="KW-0732">Signal</keyword>
<feature type="compositionally biased region" description="Pro residues" evidence="1">
    <location>
        <begin position="203"/>
        <end position="230"/>
    </location>
</feature>
<name>A0A6I4TEI7_9SPHN</name>
<dbReference type="OrthoDB" id="7499632at2"/>
<keyword evidence="4" id="KW-1185">Reference proteome</keyword>
<dbReference type="PRINTS" id="PR01217">
    <property type="entry name" value="PRICHEXTENSN"/>
</dbReference>
<feature type="region of interest" description="Disordered" evidence="1">
    <location>
        <begin position="27"/>
        <end position="158"/>
    </location>
</feature>